<feature type="compositionally biased region" description="Polar residues" evidence="1">
    <location>
        <begin position="28"/>
        <end position="37"/>
    </location>
</feature>
<name>A0A162ADJ3_DAUCS</name>
<proteinExistence type="predicted"/>
<protein>
    <submittedName>
        <fullName evidence="2">Uncharacterized protein</fullName>
    </submittedName>
</protein>
<dbReference type="PANTHER" id="PTHR33544:SF15">
    <property type="entry name" value="OS06G0256800 PROTEIN"/>
    <property type="match status" value="1"/>
</dbReference>
<organism evidence="2">
    <name type="scientific">Daucus carota subsp. sativus</name>
    <name type="common">Carrot</name>
    <dbReference type="NCBI Taxonomy" id="79200"/>
    <lineage>
        <taxon>Eukaryota</taxon>
        <taxon>Viridiplantae</taxon>
        <taxon>Streptophyta</taxon>
        <taxon>Embryophyta</taxon>
        <taxon>Tracheophyta</taxon>
        <taxon>Spermatophyta</taxon>
        <taxon>Magnoliopsida</taxon>
        <taxon>eudicotyledons</taxon>
        <taxon>Gunneridae</taxon>
        <taxon>Pentapetalae</taxon>
        <taxon>asterids</taxon>
        <taxon>campanulids</taxon>
        <taxon>Apiales</taxon>
        <taxon>Apiaceae</taxon>
        <taxon>Apioideae</taxon>
        <taxon>Scandiceae</taxon>
        <taxon>Daucinae</taxon>
        <taxon>Daucus</taxon>
        <taxon>Daucus sect. Daucus</taxon>
    </lineage>
</organism>
<dbReference type="AlphaFoldDB" id="A0A162ADJ3"/>
<dbReference type="PANTHER" id="PTHR33544">
    <property type="entry name" value="DUF4005 DOMAIN-CONTAINING PROTEIN-RELATED"/>
    <property type="match status" value="1"/>
</dbReference>
<accession>A0A162ADJ3</accession>
<dbReference type="InterPro" id="IPR040344">
    <property type="entry name" value="At3g17950-like"/>
</dbReference>
<dbReference type="OMA" id="WKLCRED"/>
<dbReference type="Gramene" id="KZM99612">
    <property type="protein sequence ID" value="KZM99612"/>
    <property type="gene ID" value="DCAR_013026"/>
</dbReference>
<dbReference type="OrthoDB" id="1894399at2759"/>
<evidence type="ECO:0000256" key="1">
    <source>
        <dbReference type="SAM" id="MobiDB-lite"/>
    </source>
</evidence>
<sequence length="186" mass="19700">MLDPGNDFLPPPISPSISSPSSSDLDTESTGSFFPDRSTSLGTLMGVSAFPPIIFSTPSHRRNAAPPENNPGKSKKRNTKAAVESLLRRRRSWWGRLCSDQELRPSKLGEFLEVERRFGDGAIFSVDGVGMEVGGYDQGINANGRVLFADGRVLPPATTAGEECSPAANGGGGLCRFSVSLPGICS</sequence>
<dbReference type="KEGG" id="dcr:108216457"/>
<dbReference type="STRING" id="79200.A0A162ADJ3"/>
<dbReference type="EMBL" id="LNRQ01000004">
    <property type="protein sequence ID" value="KZM99612.1"/>
    <property type="molecule type" value="Genomic_DNA"/>
</dbReference>
<reference evidence="2" key="1">
    <citation type="journal article" date="2016" name="Nat. Genet.">
        <title>A high-quality carrot genome assembly provides new insights into carotenoid accumulation and asterid genome evolution.</title>
        <authorList>
            <person name="Iorizzo M."/>
            <person name="Ellison S."/>
            <person name="Senalik D."/>
            <person name="Zeng P."/>
            <person name="Satapoomin P."/>
            <person name="Huang J."/>
            <person name="Bowman M."/>
            <person name="Iovene M."/>
            <person name="Sanseverino W."/>
            <person name="Cavagnaro P."/>
            <person name="Yildiz M."/>
            <person name="Macko-Podgorni A."/>
            <person name="Moranska E."/>
            <person name="Grzebelus E."/>
            <person name="Grzebelus D."/>
            <person name="Ashrafi H."/>
            <person name="Zheng Z."/>
            <person name="Cheng S."/>
            <person name="Spooner D."/>
            <person name="Van Deynze A."/>
            <person name="Simon P."/>
        </authorList>
    </citation>
    <scope>NUCLEOTIDE SEQUENCE [LARGE SCALE GENOMIC DNA]</scope>
    <source>
        <tissue evidence="2">Leaf</tissue>
    </source>
</reference>
<evidence type="ECO:0000313" key="2">
    <source>
        <dbReference type="EMBL" id="KZM99612.1"/>
    </source>
</evidence>
<feature type="region of interest" description="Disordered" evidence="1">
    <location>
        <begin position="1"/>
        <end position="37"/>
    </location>
</feature>
<gene>
    <name evidence="2" type="ORF">DCAR_013026</name>
</gene>
<comment type="caution">
    <text evidence="2">The sequence shown here is derived from an EMBL/GenBank/DDBJ whole genome shotgun (WGS) entry which is preliminary data.</text>
</comment>
<feature type="region of interest" description="Disordered" evidence="1">
    <location>
        <begin position="55"/>
        <end position="80"/>
    </location>
</feature>